<accession>K5UZA6</accession>
<feature type="domain" description="Peptide N-acetyl-beta-D-glucosaminyl asparaginase amidase A N-terminal" evidence="2">
    <location>
        <begin position="32"/>
        <end position="355"/>
    </location>
</feature>
<dbReference type="Pfam" id="PF25156">
    <property type="entry name" value="PNGase_A_C"/>
    <property type="match status" value="1"/>
</dbReference>
<feature type="non-terminal residue" evidence="3">
    <location>
        <position position="1"/>
    </location>
</feature>
<organism evidence="3 4">
    <name type="scientific">Phanerochaete carnosa (strain HHB-10118-sp)</name>
    <name type="common">White-rot fungus</name>
    <name type="synonym">Peniophora carnosa</name>
    <dbReference type="NCBI Taxonomy" id="650164"/>
    <lineage>
        <taxon>Eukaryota</taxon>
        <taxon>Fungi</taxon>
        <taxon>Dikarya</taxon>
        <taxon>Basidiomycota</taxon>
        <taxon>Agaricomycotina</taxon>
        <taxon>Agaricomycetes</taxon>
        <taxon>Polyporales</taxon>
        <taxon>Phanerochaetaceae</taxon>
        <taxon>Phanerochaete</taxon>
    </lineage>
</organism>
<name>K5UZA6_PHACS</name>
<dbReference type="InterPro" id="IPR056948">
    <property type="entry name" value="PNGaseA_N"/>
</dbReference>
<dbReference type="OrthoDB" id="1612078at2759"/>
<sequence length="574" mass="62589">MYTSLVTLLLPGLLSLWLALSSPLVDFQVAQPLTLPQDTKQCTNMILQRIFASSYGSPEVVRYNPPTDCGPLGSWAGISLNFTVTSNGTQYDRLGIFTLDNVEIWRTSTPEPTRGDGIIWTYLKDVTRYTPLFAKNGTFVLELDNIVETGLDGEYATTLYATFYESSTQNPPGEHADLIIPVTTLEANSGDLASVPPAFSLNVTFPTNAASVYAEIIPSGNAQEEFWSMNVPNQYFSALPSGTTYGDGPFRETRLFVDGLLAGVIFPYLVVFTGGIAPTLWRPIAAYAALDLPTYYIDLTPFVPILSDGKPHNITLDVVSAEANHTINQNWYVTANLQVVLDPSDKATTGAMTVHSAPLYASTTTTGKVDAVGDVDFTVRASHNIHIESDVVTGSGMRTHVVWSQTLSYENTQTYRQNASVQTLYQIAQGTMSSTHNGAQTLIDDFTFPFSMNFTYTDTNWTTWITSVDHSYNRALLPAPFILQTNSQESQKANAFFELASTGNFGNGTSSNTFSYSDIKDNTYTRSVSSVNTTITSDREGGSSANVNFRSTSNSVDTAQVGFARPRLPGRSAP</sequence>
<dbReference type="AlphaFoldDB" id="K5UZA6"/>
<evidence type="ECO:0000256" key="1">
    <source>
        <dbReference type="SAM" id="SignalP"/>
    </source>
</evidence>
<proteinExistence type="predicted"/>
<keyword evidence="4" id="KW-1185">Reference proteome</keyword>
<keyword evidence="1" id="KW-0732">Signal</keyword>
<dbReference type="RefSeq" id="XP_007395825.1">
    <property type="nucleotide sequence ID" value="XM_007395763.1"/>
</dbReference>
<dbReference type="Pfam" id="PF12222">
    <property type="entry name" value="PNGaseA"/>
    <property type="match status" value="1"/>
</dbReference>
<dbReference type="Proteomes" id="UP000008370">
    <property type="component" value="Unassembled WGS sequence"/>
</dbReference>
<reference evidence="3 4" key="1">
    <citation type="journal article" date="2012" name="BMC Genomics">
        <title>Comparative genomics of the white-rot fungi, Phanerochaete carnosa and P. chrysosporium, to elucidate the genetic basis of the distinct wood types they colonize.</title>
        <authorList>
            <person name="Suzuki H."/>
            <person name="MacDonald J."/>
            <person name="Syed K."/>
            <person name="Salamov A."/>
            <person name="Hori C."/>
            <person name="Aerts A."/>
            <person name="Henrissat B."/>
            <person name="Wiebenga A."/>
            <person name="vanKuyk P.A."/>
            <person name="Barry K."/>
            <person name="Lindquist E."/>
            <person name="LaButti K."/>
            <person name="Lapidus A."/>
            <person name="Lucas S."/>
            <person name="Coutinho P."/>
            <person name="Gong Y."/>
            <person name="Samejima M."/>
            <person name="Mahadevan R."/>
            <person name="Abou-Zaid M."/>
            <person name="de Vries R.P."/>
            <person name="Igarashi K."/>
            <person name="Yadav J.S."/>
            <person name="Grigoriev I.V."/>
            <person name="Master E.R."/>
        </authorList>
    </citation>
    <scope>NUCLEOTIDE SEQUENCE [LARGE SCALE GENOMIC DNA]</scope>
    <source>
        <strain evidence="3 4">HHB-10118-sp</strain>
    </source>
</reference>
<dbReference type="InParanoid" id="K5UZA6"/>
<dbReference type="PANTHER" id="PTHR31104">
    <property type="entry name" value="PEPTIDE-N4-(N-ACETYL-BETA-GLUCOSAMINYL)ASPARAGINE AMIDASE A PROTEIN"/>
    <property type="match status" value="1"/>
</dbReference>
<dbReference type="GeneID" id="18916505"/>
<protein>
    <recommendedName>
        <fullName evidence="2">Peptide N-acetyl-beta-D-glucosaminyl asparaginase amidase A N-terminal domain-containing protein</fullName>
    </recommendedName>
</protein>
<feature type="signal peptide" evidence="1">
    <location>
        <begin position="1"/>
        <end position="21"/>
    </location>
</feature>
<feature type="chain" id="PRO_5003884341" description="Peptide N-acetyl-beta-D-glucosaminyl asparaginase amidase A N-terminal domain-containing protein" evidence="1">
    <location>
        <begin position="22"/>
        <end position="574"/>
    </location>
</feature>
<dbReference type="EMBL" id="JH930472">
    <property type="protein sequence ID" value="EKM55501.1"/>
    <property type="molecule type" value="Genomic_DNA"/>
</dbReference>
<evidence type="ECO:0000313" key="4">
    <source>
        <dbReference type="Proteomes" id="UP000008370"/>
    </source>
</evidence>
<gene>
    <name evidence="3" type="ORF">PHACADRAFT_256164</name>
</gene>
<evidence type="ECO:0000259" key="2">
    <source>
        <dbReference type="Pfam" id="PF12222"/>
    </source>
</evidence>
<dbReference type="InterPro" id="IPR021102">
    <property type="entry name" value="PNGase_A"/>
</dbReference>
<evidence type="ECO:0000313" key="3">
    <source>
        <dbReference type="EMBL" id="EKM55501.1"/>
    </source>
</evidence>
<dbReference type="KEGG" id="pco:PHACADRAFT_256164"/>
<dbReference type="HOGENOM" id="CLU_011027_0_1_1"/>